<dbReference type="OrthoDB" id="6418377at2759"/>
<proteinExistence type="predicted"/>
<dbReference type="InterPro" id="IPR051237">
    <property type="entry name" value="Ferric-chelate_Red/DefProt"/>
</dbReference>
<dbReference type="PANTHER" id="PTHR45828">
    <property type="entry name" value="CYTOCHROME B561/FERRIC REDUCTASE TRANSMEMBRANE"/>
    <property type="match status" value="1"/>
</dbReference>
<dbReference type="Gene3D" id="2.60.40.4060">
    <property type="entry name" value="Reeler domain"/>
    <property type="match status" value="1"/>
</dbReference>
<dbReference type="InterPro" id="IPR042307">
    <property type="entry name" value="Reeler_sf"/>
</dbReference>
<keyword evidence="1" id="KW-0732">Signal</keyword>
<reference evidence="3 4" key="1">
    <citation type="journal article" date="2015" name="Nat. Commun.">
        <title>Lucilia cuprina genome unlocks parasitic fly biology to underpin future interventions.</title>
        <authorList>
            <person name="Anstead C.A."/>
            <person name="Korhonen P.K."/>
            <person name="Young N.D."/>
            <person name="Hall R.S."/>
            <person name="Jex A.R."/>
            <person name="Murali S.C."/>
            <person name="Hughes D.S."/>
            <person name="Lee S.F."/>
            <person name="Perry T."/>
            <person name="Stroehlein A.J."/>
            <person name="Ansell B.R."/>
            <person name="Breugelmans B."/>
            <person name="Hofmann A."/>
            <person name="Qu J."/>
            <person name="Dugan S."/>
            <person name="Lee S.L."/>
            <person name="Chao H."/>
            <person name="Dinh H."/>
            <person name="Han Y."/>
            <person name="Doddapaneni H.V."/>
            <person name="Worley K.C."/>
            <person name="Muzny D.M."/>
            <person name="Ioannidis P."/>
            <person name="Waterhouse R.M."/>
            <person name="Zdobnov E.M."/>
            <person name="James P.J."/>
            <person name="Bagnall N.H."/>
            <person name="Kotze A.C."/>
            <person name="Gibbs R.A."/>
            <person name="Richards S."/>
            <person name="Batterham P."/>
            <person name="Gasser R.B."/>
        </authorList>
    </citation>
    <scope>NUCLEOTIDE SEQUENCE [LARGE SCALE GENOMIC DNA]</scope>
    <source>
        <strain evidence="3 4">LS</strain>
        <tissue evidence="3">Full body</tissue>
    </source>
</reference>
<dbReference type="GO" id="GO:0016020">
    <property type="term" value="C:membrane"/>
    <property type="evidence" value="ECO:0007669"/>
    <property type="project" value="TreeGrafter"/>
</dbReference>
<dbReference type="PROSITE" id="PS51019">
    <property type="entry name" value="REELIN"/>
    <property type="match status" value="1"/>
</dbReference>
<evidence type="ECO:0000259" key="2">
    <source>
        <dbReference type="PROSITE" id="PS51019"/>
    </source>
</evidence>
<dbReference type="OMA" id="CLCLAHI"/>
<organism evidence="3 4">
    <name type="scientific">Lucilia cuprina</name>
    <name type="common">Green bottle fly</name>
    <name type="synonym">Australian sheep blowfly</name>
    <dbReference type="NCBI Taxonomy" id="7375"/>
    <lineage>
        <taxon>Eukaryota</taxon>
        <taxon>Metazoa</taxon>
        <taxon>Ecdysozoa</taxon>
        <taxon>Arthropoda</taxon>
        <taxon>Hexapoda</taxon>
        <taxon>Insecta</taxon>
        <taxon>Pterygota</taxon>
        <taxon>Neoptera</taxon>
        <taxon>Endopterygota</taxon>
        <taxon>Diptera</taxon>
        <taxon>Brachycera</taxon>
        <taxon>Muscomorpha</taxon>
        <taxon>Oestroidea</taxon>
        <taxon>Calliphoridae</taxon>
        <taxon>Luciliinae</taxon>
        <taxon>Lucilia</taxon>
    </lineage>
</organism>
<feature type="signal peptide" evidence="1">
    <location>
        <begin position="1"/>
        <end position="19"/>
    </location>
</feature>
<name>A0A0L0C9A3_LUCCU</name>
<keyword evidence="4" id="KW-1185">Reference proteome</keyword>
<accession>A0A0L0C9A3</accession>
<dbReference type="InterPro" id="IPR002861">
    <property type="entry name" value="Reeler_dom"/>
</dbReference>
<dbReference type="AlphaFoldDB" id="A0A0L0C9A3"/>
<dbReference type="PANTHER" id="PTHR45828:SF42">
    <property type="entry name" value="DEFENSE PROTEIN L(2)34FC"/>
    <property type="match status" value="1"/>
</dbReference>
<sequence>MLRLIILVLCLAVPYLCYSKKELELEVCTDLNPGYNEKPQNTKAPYQFYGKQSMKSGKKITLSLSGDTFLDFIIQARNYRNEPIGRFNVIESKKSKALKCSAEEDTLINIDLHNKPMKGVQFEWLSPINYKGTVNFVATVFKDRHTFWVRKVTRKVTVV</sequence>
<feature type="domain" description="Reelin" evidence="2">
    <location>
        <begin position="2"/>
        <end position="159"/>
    </location>
</feature>
<evidence type="ECO:0000313" key="4">
    <source>
        <dbReference type="Proteomes" id="UP000037069"/>
    </source>
</evidence>
<dbReference type="Pfam" id="PF02014">
    <property type="entry name" value="Reeler"/>
    <property type="match status" value="1"/>
</dbReference>
<comment type="caution">
    <text evidence="3">The sequence shown here is derived from an EMBL/GenBank/DDBJ whole genome shotgun (WGS) entry which is preliminary data.</text>
</comment>
<dbReference type="Proteomes" id="UP000037069">
    <property type="component" value="Unassembled WGS sequence"/>
</dbReference>
<evidence type="ECO:0000256" key="1">
    <source>
        <dbReference type="SAM" id="SignalP"/>
    </source>
</evidence>
<dbReference type="EMBL" id="JRES01000831">
    <property type="protein sequence ID" value="KNC27994.1"/>
    <property type="molecule type" value="Genomic_DNA"/>
</dbReference>
<dbReference type="CDD" id="cd08544">
    <property type="entry name" value="Reeler"/>
    <property type="match status" value="1"/>
</dbReference>
<evidence type="ECO:0000313" key="3">
    <source>
        <dbReference type="EMBL" id="KNC27994.1"/>
    </source>
</evidence>
<gene>
    <name evidence="3" type="ORF">FF38_11086</name>
</gene>
<feature type="chain" id="PRO_5005535733" evidence="1">
    <location>
        <begin position="20"/>
        <end position="159"/>
    </location>
</feature>
<protein>
    <submittedName>
        <fullName evidence="3">Defense protein l(2)34Fc</fullName>
    </submittedName>
</protein>